<name>A0A9R1C7W6_9BACT</name>
<reference evidence="1" key="1">
    <citation type="journal article" date="2022" name="Int. J. Syst. Evol. Microbiol.">
        <title>Prevotella lacticifex sp. nov., isolated from the rumen of cows.</title>
        <authorList>
            <person name="Shinkai T."/>
            <person name="Ikeyama N."/>
            <person name="Kumagai M."/>
            <person name="Ohmori H."/>
            <person name="Sakamoto M."/>
            <person name="Ohkuma M."/>
            <person name="Mitsumori M."/>
        </authorList>
    </citation>
    <scope>NUCLEOTIDE SEQUENCE</scope>
    <source>
        <strain evidence="1">R5076</strain>
    </source>
</reference>
<organism evidence="1 2">
    <name type="scientific">Prevotella lacticifex</name>
    <dbReference type="NCBI Taxonomy" id="2854755"/>
    <lineage>
        <taxon>Bacteria</taxon>
        <taxon>Pseudomonadati</taxon>
        <taxon>Bacteroidota</taxon>
        <taxon>Bacteroidia</taxon>
        <taxon>Bacteroidales</taxon>
        <taxon>Prevotellaceae</taxon>
        <taxon>Prevotella</taxon>
    </lineage>
</organism>
<evidence type="ECO:0000313" key="1">
    <source>
        <dbReference type="EMBL" id="GJG57656.1"/>
    </source>
</evidence>
<dbReference type="Proteomes" id="UP000825483">
    <property type="component" value="Unassembled WGS sequence"/>
</dbReference>
<gene>
    <name evidence="1" type="ORF">PRLR5076_05070</name>
</gene>
<dbReference type="EMBL" id="BPUB01000001">
    <property type="protein sequence ID" value="GJG57656.1"/>
    <property type="molecule type" value="Genomic_DNA"/>
</dbReference>
<keyword evidence="2" id="KW-1185">Reference proteome</keyword>
<accession>A0A9R1C7W6</accession>
<comment type="caution">
    <text evidence="1">The sequence shown here is derived from an EMBL/GenBank/DDBJ whole genome shotgun (WGS) entry which is preliminary data.</text>
</comment>
<sequence length="78" mass="9146">MVQGAGRENKHCGITPIVLALPLYGKVTDSEKRRKIDFKEKMECVRMADIKDWKDMTLLENRQVRRLLDLKCKKRKTA</sequence>
<protein>
    <submittedName>
        <fullName evidence="1">Uncharacterized protein</fullName>
    </submittedName>
</protein>
<evidence type="ECO:0000313" key="2">
    <source>
        <dbReference type="Proteomes" id="UP000825483"/>
    </source>
</evidence>
<dbReference type="AlphaFoldDB" id="A0A9R1C7W6"/>
<proteinExistence type="predicted"/>